<dbReference type="PANTHER" id="PTHR21461">
    <property type="entry name" value="GLYCOSYLTRANSFERASE FAMILY 92 PROTEIN"/>
    <property type="match status" value="1"/>
</dbReference>
<comment type="subcellular location">
    <subcellularLocation>
        <location evidence="1">Membrane</location>
        <topology evidence="1">Single-pass membrane protein</topology>
    </subcellularLocation>
</comment>
<evidence type="ECO:0000256" key="3">
    <source>
        <dbReference type="ARBA" id="ARBA00022676"/>
    </source>
</evidence>
<keyword evidence="3 8" id="KW-0328">Glycosyltransferase</keyword>
<dbReference type="EMBL" id="LR862148">
    <property type="protein sequence ID" value="CAD1830635.1"/>
    <property type="molecule type" value="Genomic_DNA"/>
</dbReference>
<evidence type="ECO:0000313" key="10">
    <source>
        <dbReference type="EMBL" id="CAD1830635.1"/>
    </source>
</evidence>
<comment type="similarity">
    <text evidence="2 8">Belongs to the glycosyltransferase 92 family.</text>
</comment>
<organism evidence="10">
    <name type="scientific">Ananas comosus var. bracteatus</name>
    <name type="common">red pineapple</name>
    <dbReference type="NCBI Taxonomy" id="296719"/>
    <lineage>
        <taxon>Eukaryota</taxon>
        <taxon>Viridiplantae</taxon>
        <taxon>Streptophyta</taxon>
        <taxon>Embryophyta</taxon>
        <taxon>Tracheophyta</taxon>
        <taxon>Spermatophyta</taxon>
        <taxon>Magnoliopsida</taxon>
        <taxon>Liliopsida</taxon>
        <taxon>Poales</taxon>
        <taxon>Bromeliaceae</taxon>
        <taxon>Bromelioideae</taxon>
        <taxon>Ananas</taxon>
    </lineage>
</organism>
<keyword evidence="6" id="KW-1133">Transmembrane helix</keyword>
<name>A0A6V7PID5_ANACO</name>
<evidence type="ECO:0000256" key="8">
    <source>
        <dbReference type="RuleBase" id="RU366017"/>
    </source>
</evidence>
<reference evidence="10" key="1">
    <citation type="submission" date="2020-07" db="EMBL/GenBank/DDBJ databases">
        <authorList>
            <person name="Lin J."/>
        </authorList>
    </citation>
    <scope>NUCLEOTIDE SEQUENCE</scope>
</reference>
<dbReference type="PANTHER" id="PTHR21461:SF69">
    <property type="entry name" value="GLYCOSYLTRANSFERASE FAMILY 92 PROTEIN"/>
    <property type="match status" value="1"/>
</dbReference>
<evidence type="ECO:0000256" key="1">
    <source>
        <dbReference type="ARBA" id="ARBA00004167"/>
    </source>
</evidence>
<dbReference type="GO" id="GO:0005737">
    <property type="term" value="C:cytoplasm"/>
    <property type="evidence" value="ECO:0007669"/>
    <property type="project" value="TreeGrafter"/>
</dbReference>
<evidence type="ECO:0000256" key="4">
    <source>
        <dbReference type="ARBA" id="ARBA00022679"/>
    </source>
</evidence>
<feature type="compositionally biased region" description="Low complexity" evidence="9">
    <location>
        <begin position="9"/>
        <end position="18"/>
    </location>
</feature>
<dbReference type="AlphaFoldDB" id="A0A6V7PID5"/>
<accession>A0A6V7PID5</accession>
<dbReference type="InterPro" id="IPR008166">
    <property type="entry name" value="Glyco_transf_92"/>
</dbReference>
<protein>
    <recommendedName>
        <fullName evidence="8">Glycosyltransferase family 92 protein</fullName>
        <ecNumber evidence="8">2.4.1.-</ecNumber>
    </recommendedName>
</protein>
<evidence type="ECO:0000256" key="2">
    <source>
        <dbReference type="ARBA" id="ARBA00007647"/>
    </source>
</evidence>
<keyword evidence="4 8" id="KW-0808">Transferase</keyword>
<feature type="region of interest" description="Disordered" evidence="9">
    <location>
        <begin position="1"/>
        <end position="49"/>
    </location>
</feature>
<dbReference type="GO" id="GO:0016757">
    <property type="term" value="F:glycosyltransferase activity"/>
    <property type="evidence" value="ECO:0007669"/>
    <property type="project" value="UniProtKB-UniRule"/>
</dbReference>
<evidence type="ECO:0000256" key="7">
    <source>
        <dbReference type="ARBA" id="ARBA00023136"/>
    </source>
</evidence>
<dbReference type="Pfam" id="PF01697">
    <property type="entry name" value="Glyco_transf_92"/>
    <property type="match status" value="1"/>
</dbReference>
<evidence type="ECO:0000256" key="5">
    <source>
        <dbReference type="ARBA" id="ARBA00022692"/>
    </source>
</evidence>
<sequence>MRLHHGLQRRQVPTRVGGVPRGGRRGPVLRLRQRQRRRSGPGRGPARVRRVQRVGPLLALAQGPGGRVLPLRRREPGRVRVDGLYRCRRIRILPELGRSARPARSMLGSIVSVPPSVGQLSIDCHVFGPSGQTAHPKGGVTQGYTCRQLAEERHKSFIRLDAVDRSLVNSVHHFGLKEGFRTAKARSVRVNHYKYQAWDEFKLKFRRRASTYVADWTNTVNAGSRDRAPGLGFEAVEPAGWSQKFCEVNDTRLKDTNQKWFGAVGPSGEYRMAWE</sequence>
<feature type="compositionally biased region" description="Basic residues" evidence="9">
    <location>
        <begin position="31"/>
        <end position="49"/>
    </location>
</feature>
<keyword evidence="7" id="KW-0472">Membrane</keyword>
<gene>
    <name evidence="10" type="ORF">CB5_LOCUS13846</name>
</gene>
<keyword evidence="5" id="KW-0812">Transmembrane</keyword>
<proteinExistence type="inferred from homology"/>
<dbReference type="GO" id="GO:0016020">
    <property type="term" value="C:membrane"/>
    <property type="evidence" value="ECO:0007669"/>
    <property type="project" value="UniProtKB-SubCell"/>
</dbReference>
<evidence type="ECO:0000256" key="6">
    <source>
        <dbReference type="ARBA" id="ARBA00022989"/>
    </source>
</evidence>
<dbReference type="EC" id="2.4.1.-" evidence="8"/>
<evidence type="ECO:0000256" key="9">
    <source>
        <dbReference type="SAM" id="MobiDB-lite"/>
    </source>
</evidence>